<dbReference type="KEGG" id="tbe:Trebr_0533"/>
<evidence type="ECO:0000313" key="4">
    <source>
        <dbReference type="Proteomes" id="UP000006546"/>
    </source>
</evidence>
<dbReference type="Proteomes" id="UP000006546">
    <property type="component" value="Chromosome"/>
</dbReference>
<evidence type="ECO:0000313" key="3">
    <source>
        <dbReference type="EMBL" id="AEE15976.1"/>
    </source>
</evidence>
<dbReference type="eggNOG" id="COG1262">
    <property type="taxonomic scope" value="Bacteria"/>
</dbReference>
<dbReference type="STRING" id="906968.Trebr_0533"/>
<keyword evidence="1" id="KW-0732">Signal</keyword>
<sequence>MKKTKIGFIGGTIAAAVLALSLAGCNQGTGGSGSVVPDQPKVSYRDSIFVQGRGQVYQPVLTNNGQSVYERTDPVSETVADFYMGQYEITDEWWKEVYDWATDAARGSRQYSFTVGNSLSNGMSYGDAVVWCNALSEYKGREPVYMEKDTIVVARTAVNVSKDTSRDGIMISTNNIQVSKAADGFRLPSLAEWQFAARGGNPSASTIWNYQFAGSDNISEVAWFIGNANSRGTLVAGGKKSNTLGFYDLCGSQREFVFRVALKAEAVSFPRTPSAAAEFVAGSVLDDSDACKILCGETVAATQVVQSASFRIVSNTKF</sequence>
<feature type="signal peptide" evidence="1">
    <location>
        <begin position="1"/>
        <end position="19"/>
    </location>
</feature>
<evidence type="ECO:0000256" key="1">
    <source>
        <dbReference type="SAM" id="SignalP"/>
    </source>
</evidence>
<gene>
    <name evidence="3" type="ordered locus">Trebr_0533</name>
</gene>
<evidence type="ECO:0000259" key="2">
    <source>
        <dbReference type="Pfam" id="PF03781"/>
    </source>
</evidence>
<dbReference type="InterPro" id="IPR016187">
    <property type="entry name" value="CTDL_fold"/>
</dbReference>
<dbReference type="SUPFAM" id="SSF56436">
    <property type="entry name" value="C-type lectin-like"/>
    <property type="match status" value="1"/>
</dbReference>
<dbReference type="RefSeq" id="WP_013757695.1">
    <property type="nucleotide sequence ID" value="NC_015500.1"/>
</dbReference>
<feature type="chain" id="PRO_5003312887" evidence="1">
    <location>
        <begin position="20"/>
        <end position="318"/>
    </location>
</feature>
<accession>F4LPG5</accession>
<dbReference type="InterPro" id="IPR042095">
    <property type="entry name" value="SUMF_sf"/>
</dbReference>
<dbReference type="OrthoDB" id="9812707at2"/>
<organism evidence="3 4">
    <name type="scientific">Treponema brennaborense (strain DSM 12168 / CIP 105900 / DD5/3)</name>
    <dbReference type="NCBI Taxonomy" id="906968"/>
    <lineage>
        <taxon>Bacteria</taxon>
        <taxon>Pseudomonadati</taxon>
        <taxon>Spirochaetota</taxon>
        <taxon>Spirochaetia</taxon>
        <taxon>Spirochaetales</taxon>
        <taxon>Treponemataceae</taxon>
        <taxon>Treponema</taxon>
    </lineage>
</organism>
<dbReference type="HOGENOM" id="CLU_874185_0_0_12"/>
<proteinExistence type="predicted"/>
<protein>
    <submittedName>
        <fullName evidence="3">Sulphatase-modifying factor protein</fullName>
    </submittedName>
</protein>
<dbReference type="PROSITE" id="PS51257">
    <property type="entry name" value="PROKAR_LIPOPROTEIN"/>
    <property type="match status" value="1"/>
</dbReference>
<dbReference type="EMBL" id="CP002696">
    <property type="protein sequence ID" value="AEE15976.1"/>
    <property type="molecule type" value="Genomic_DNA"/>
</dbReference>
<dbReference type="InterPro" id="IPR005532">
    <property type="entry name" value="SUMF_dom"/>
</dbReference>
<keyword evidence="4" id="KW-1185">Reference proteome</keyword>
<dbReference type="Gene3D" id="3.90.1580.10">
    <property type="entry name" value="paralog of FGE (formylglycine-generating enzyme)"/>
    <property type="match status" value="1"/>
</dbReference>
<dbReference type="AlphaFoldDB" id="F4LPG5"/>
<feature type="domain" description="Sulfatase-modifying factor enzyme-like" evidence="2">
    <location>
        <begin position="68"/>
        <end position="259"/>
    </location>
</feature>
<reference evidence="4" key="1">
    <citation type="submission" date="2011-04" db="EMBL/GenBank/DDBJ databases">
        <title>The complete genome of Treponema brennaborense DSM 12168.</title>
        <authorList>
            <person name="Lucas S."/>
            <person name="Han J."/>
            <person name="Lapidus A."/>
            <person name="Bruce D."/>
            <person name="Goodwin L."/>
            <person name="Pitluck S."/>
            <person name="Peters L."/>
            <person name="Kyrpides N."/>
            <person name="Mavromatis K."/>
            <person name="Ivanova N."/>
            <person name="Mikhailova N."/>
            <person name="Pagani I."/>
            <person name="Teshima H."/>
            <person name="Detter J.C."/>
            <person name="Tapia R."/>
            <person name="Han C."/>
            <person name="Land M."/>
            <person name="Hauser L."/>
            <person name="Markowitz V."/>
            <person name="Cheng J.-F."/>
            <person name="Hugenholtz P."/>
            <person name="Woyke T."/>
            <person name="Wu D."/>
            <person name="Gronow S."/>
            <person name="Wellnitz S."/>
            <person name="Brambilla E."/>
            <person name="Klenk H.-P."/>
            <person name="Eisen J.A."/>
        </authorList>
    </citation>
    <scope>NUCLEOTIDE SEQUENCE [LARGE SCALE GENOMIC DNA]</scope>
    <source>
        <strain evidence="4">DSM 12168 / CIP 105900 / DD5/3</strain>
    </source>
</reference>
<name>F4LPG5_TREBD</name>
<dbReference type="Pfam" id="PF03781">
    <property type="entry name" value="FGE-sulfatase"/>
    <property type="match status" value="1"/>
</dbReference>